<dbReference type="EMBL" id="QHCT01000015">
    <property type="protein sequence ID" value="RHX83948.1"/>
    <property type="molecule type" value="Genomic_DNA"/>
</dbReference>
<evidence type="ECO:0000259" key="10">
    <source>
        <dbReference type="Pfam" id="PF01729"/>
    </source>
</evidence>
<dbReference type="Pfam" id="PF01729">
    <property type="entry name" value="QRPTase_C"/>
    <property type="match status" value="1"/>
</dbReference>
<dbReference type="UniPathway" id="UPA00253">
    <property type="reaction ID" value="UER00331"/>
</dbReference>
<dbReference type="FunFam" id="3.20.20.70:FF:000030">
    <property type="entry name" value="Nicotinate-nucleotide pyrophosphorylase, carboxylating"/>
    <property type="match status" value="1"/>
</dbReference>
<dbReference type="EC" id="2.4.2.19" evidence="4"/>
<keyword evidence="7 9" id="KW-0808">Transferase</keyword>
<evidence type="ECO:0000256" key="8">
    <source>
        <dbReference type="ARBA" id="ARBA00033102"/>
    </source>
</evidence>
<keyword evidence="6 9" id="KW-0328">Glycosyltransferase</keyword>
<dbReference type="Pfam" id="PF02749">
    <property type="entry name" value="QRPTase_N"/>
    <property type="match status" value="1"/>
</dbReference>
<evidence type="ECO:0000313" key="13">
    <source>
        <dbReference type="Proteomes" id="UP000265798"/>
    </source>
</evidence>
<evidence type="ECO:0000256" key="2">
    <source>
        <dbReference type="ARBA" id="ARBA00004893"/>
    </source>
</evidence>
<dbReference type="AlphaFoldDB" id="A0A396YRC7"/>
<dbReference type="InterPro" id="IPR022412">
    <property type="entry name" value="Quinolinate_PRibosylTrfase_N"/>
</dbReference>
<evidence type="ECO:0000256" key="7">
    <source>
        <dbReference type="ARBA" id="ARBA00022679"/>
    </source>
</evidence>
<dbReference type="InterPro" id="IPR027277">
    <property type="entry name" value="NadC/ModD"/>
</dbReference>
<name>A0A396YRC7_9LEPT</name>
<dbReference type="CDD" id="cd01572">
    <property type="entry name" value="QPRTase"/>
    <property type="match status" value="1"/>
</dbReference>
<dbReference type="PIRSF" id="PIRSF006250">
    <property type="entry name" value="NadC_ModD"/>
    <property type="match status" value="1"/>
</dbReference>
<accession>A0A396YRC7</accession>
<dbReference type="GO" id="GO:0034213">
    <property type="term" value="P:quinolinate catabolic process"/>
    <property type="evidence" value="ECO:0007669"/>
    <property type="project" value="TreeGrafter"/>
</dbReference>
<comment type="pathway">
    <text evidence="2">Cofactor biosynthesis; NAD(+) biosynthesis; nicotinate D-ribonucleotide from quinolinate: step 1/1.</text>
</comment>
<sequence>MWLLNWKTFFYIEMKRAYIHPISSVTYQDYETLVSLAWQEDCPDEDITSVSLFSPEKRARASLNAREPGILCGSGVLEVLNVLSGDSIRYEFFKKDSEAFAKGDTLLKIEGSLIGILRIERILLNFLQYLSGISTRTGEVVSKYGKNGLMILDTRKTLPGYRKLAKYAVFCGGGSNHRLNLSEMAMIKDNHLAMYSSAHEPVNTIKTKFPGRLVEVEIDSLSQLEDAITSGADVILLDNFSLEDSKAAYTVLKQKAPNLQIEFSGGITPEKLEALSEFSGAGVSMGYLTHTTRFLDLGLDIEHD</sequence>
<dbReference type="PANTHER" id="PTHR32179">
    <property type="entry name" value="NICOTINATE-NUCLEOTIDE PYROPHOSPHORYLASE [CARBOXYLATING]"/>
    <property type="match status" value="1"/>
</dbReference>
<dbReference type="InterPro" id="IPR013785">
    <property type="entry name" value="Aldolase_TIM"/>
</dbReference>
<evidence type="ECO:0000256" key="1">
    <source>
        <dbReference type="ARBA" id="ARBA00003237"/>
    </source>
</evidence>
<feature type="domain" description="Quinolinate phosphoribosyl transferase N-terminal" evidence="11">
    <location>
        <begin position="46"/>
        <end position="131"/>
    </location>
</feature>
<organism evidence="12 13">
    <name type="scientific">Leptospira stimsonii</name>
    <dbReference type="NCBI Taxonomy" id="2202203"/>
    <lineage>
        <taxon>Bacteria</taxon>
        <taxon>Pseudomonadati</taxon>
        <taxon>Spirochaetota</taxon>
        <taxon>Spirochaetia</taxon>
        <taxon>Leptospirales</taxon>
        <taxon>Leptospiraceae</taxon>
        <taxon>Leptospira</taxon>
    </lineage>
</organism>
<dbReference type="InterPro" id="IPR002638">
    <property type="entry name" value="Quinolinate_PRibosylTrfase_C"/>
</dbReference>
<dbReference type="PANTHER" id="PTHR32179:SF3">
    <property type="entry name" value="NICOTINATE-NUCLEOTIDE PYROPHOSPHORYLASE [CARBOXYLATING]"/>
    <property type="match status" value="1"/>
</dbReference>
<evidence type="ECO:0000256" key="6">
    <source>
        <dbReference type="ARBA" id="ARBA00022676"/>
    </source>
</evidence>
<dbReference type="NCBIfam" id="TIGR00078">
    <property type="entry name" value="nadC"/>
    <property type="match status" value="1"/>
</dbReference>
<dbReference type="InterPro" id="IPR004393">
    <property type="entry name" value="NadC"/>
</dbReference>
<dbReference type="Proteomes" id="UP000265798">
    <property type="component" value="Unassembled WGS sequence"/>
</dbReference>
<evidence type="ECO:0000259" key="11">
    <source>
        <dbReference type="Pfam" id="PF02749"/>
    </source>
</evidence>
<comment type="function">
    <text evidence="1">Involved in the catabolism of quinolinic acid (QA).</text>
</comment>
<dbReference type="Gene3D" id="3.90.1170.20">
    <property type="entry name" value="Quinolinate phosphoribosyl transferase, N-terminal domain"/>
    <property type="match status" value="1"/>
</dbReference>
<dbReference type="InterPro" id="IPR037128">
    <property type="entry name" value="Quinolinate_PRibosylTase_N_sf"/>
</dbReference>
<gene>
    <name evidence="12" type="primary">nadC</name>
    <name evidence="12" type="ORF">DLM75_23325</name>
</gene>
<dbReference type="GO" id="GO:0009435">
    <property type="term" value="P:NAD+ biosynthetic process"/>
    <property type="evidence" value="ECO:0007669"/>
    <property type="project" value="UniProtKB-UniPathway"/>
</dbReference>
<feature type="domain" description="Quinolinate phosphoribosyl transferase C-terminal" evidence="10">
    <location>
        <begin position="133"/>
        <end position="300"/>
    </location>
</feature>
<dbReference type="RefSeq" id="WP_118970918.1">
    <property type="nucleotide sequence ID" value="NZ_QHCT01000015.1"/>
</dbReference>
<comment type="similarity">
    <text evidence="3 9">Belongs to the NadC/ModD family.</text>
</comment>
<dbReference type="InterPro" id="IPR036068">
    <property type="entry name" value="Nicotinate_pribotase-like_C"/>
</dbReference>
<dbReference type="SUPFAM" id="SSF51690">
    <property type="entry name" value="Nicotinate/Quinolinate PRTase C-terminal domain-like"/>
    <property type="match status" value="1"/>
</dbReference>
<dbReference type="Gene3D" id="3.20.20.70">
    <property type="entry name" value="Aldolase class I"/>
    <property type="match status" value="1"/>
</dbReference>
<dbReference type="GO" id="GO:0004514">
    <property type="term" value="F:nicotinate-nucleotide diphosphorylase (carboxylating) activity"/>
    <property type="evidence" value="ECO:0007669"/>
    <property type="project" value="UniProtKB-EC"/>
</dbReference>
<reference evidence="13" key="1">
    <citation type="submission" date="2018-05" db="EMBL/GenBank/DDBJ databases">
        <title>Leptospira yasudae sp. nov. and Leptospira stimsonii sp. nov., two pathogenic species of the genus Leptospira isolated from environmental sources.</title>
        <authorList>
            <person name="Casanovas-Massana A."/>
            <person name="Hamond C."/>
            <person name="Santos L.A."/>
            <person name="Hacker K.P."/>
            <person name="Balassiano I."/>
            <person name="Medeiros M.A."/>
            <person name="Reis M.G."/>
            <person name="Ko A.I."/>
            <person name="Wunder E.A."/>
        </authorList>
    </citation>
    <scope>NUCLEOTIDE SEQUENCE [LARGE SCALE GENOMIC DNA]</scope>
    <source>
        <strain evidence="13">Yale</strain>
    </source>
</reference>
<proteinExistence type="inferred from homology"/>
<keyword evidence="5" id="KW-0662">Pyridine nucleotide biosynthesis</keyword>
<protein>
    <recommendedName>
        <fullName evidence="4">nicotinate-nucleotide diphosphorylase (carboxylating)</fullName>
        <ecNumber evidence="4">2.4.2.19</ecNumber>
    </recommendedName>
    <alternativeName>
        <fullName evidence="8">Quinolinate phosphoribosyltransferase [decarboxylating]</fullName>
    </alternativeName>
</protein>
<evidence type="ECO:0000256" key="9">
    <source>
        <dbReference type="PIRNR" id="PIRNR006250"/>
    </source>
</evidence>
<evidence type="ECO:0000313" key="12">
    <source>
        <dbReference type="EMBL" id="RHX83948.1"/>
    </source>
</evidence>
<dbReference type="SUPFAM" id="SSF54675">
    <property type="entry name" value="Nicotinate/Quinolinate PRTase N-terminal domain-like"/>
    <property type="match status" value="1"/>
</dbReference>
<dbReference type="OrthoDB" id="9782546at2"/>
<dbReference type="GO" id="GO:0005737">
    <property type="term" value="C:cytoplasm"/>
    <property type="evidence" value="ECO:0007669"/>
    <property type="project" value="TreeGrafter"/>
</dbReference>
<comment type="caution">
    <text evidence="12">The sequence shown here is derived from an EMBL/GenBank/DDBJ whole genome shotgun (WGS) entry which is preliminary data.</text>
</comment>
<evidence type="ECO:0000256" key="3">
    <source>
        <dbReference type="ARBA" id="ARBA00009400"/>
    </source>
</evidence>
<evidence type="ECO:0000256" key="5">
    <source>
        <dbReference type="ARBA" id="ARBA00022642"/>
    </source>
</evidence>
<evidence type="ECO:0000256" key="4">
    <source>
        <dbReference type="ARBA" id="ARBA00011944"/>
    </source>
</evidence>